<dbReference type="InterPro" id="IPR052376">
    <property type="entry name" value="Oxidative_Scav/Glycosyltrans"/>
</dbReference>
<feature type="coiled-coil region" evidence="1">
    <location>
        <begin position="124"/>
        <end position="165"/>
    </location>
</feature>
<feature type="domain" description="CT398-like coiled coil hairpin" evidence="3">
    <location>
        <begin position="15"/>
        <end position="192"/>
    </location>
</feature>
<dbReference type="Gene3D" id="1.10.287.1490">
    <property type="match status" value="1"/>
</dbReference>
<dbReference type="STRING" id="156980.SAMN04489745_1769"/>
<dbReference type="InterPro" id="IPR003743">
    <property type="entry name" value="Zf-RING_7"/>
</dbReference>
<dbReference type="RefSeq" id="WP_066210591.1">
    <property type="nucleotide sequence ID" value="NZ_FNSN01000003.1"/>
</dbReference>
<keyword evidence="1" id="KW-0175">Coiled coil</keyword>
<evidence type="ECO:0000313" key="5">
    <source>
        <dbReference type="Proteomes" id="UP000182652"/>
    </source>
</evidence>
<dbReference type="AlphaFoldDB" id="A0A1H4NU03"/>
<organism evidence="4 5">
    <name type="scientific">Arthrobacter woluwensis</name>
    <dbReference type="NCBI Taxonomy" id="156980"/>
    <lineage>
        <taxon>Bacteria</taxon>
        <taxon>Bacillati</taxon>
        <taxon>Actinomycetota</taxon>
        <taxon>Actinomycetes</taxon>
        <taxon>Micrococcales</taxon>
        <taxon>Micrococcaceae</taxon>
        <taxon>Arthrobacter</taxon>
    </lineage>
</organism>
<keyword evidence="5" id="KW-1185">Reference proteome</keyword>
<evidence type="ECO:0000313" key="4">
    <source>
        <dbReference type="EMBL" id="SEB98475.1"/>
    </source>
</evidence>
<gene>
    <name evidence="4" type="ORF">SAMN04489745_1769</name>
</gene>
<evidence type="ECO:0000259" key="2">
    <source>
        <dbReference type="Pfam" id="PF02591"/>
    </source>
</evidence>
<accession>A0A1H4NU03</accession>
<dbReference type="Pfam" id="PF02591">
    <property type="entry name" value="Zn_ribbon_9"/>
    <property type="match status" value="1"/>
</dbReference>
<sequence length="244" mass="26384">MAKAPAAEQLRLLELQAFDSALKANATRLKALEQDPRLPALLAAVEDAQACAEEAEQARDAVRKALTALEDEVSALDVKIERDTVRLNAGGLSKDLMALQKDIETLSSFKSGKEDTELELMEELEGAESEVTARQEALAEAKRQLREVQEELAAKTAEAEAERDGVRVERDAFAVTLDPGLLALYEKTLDRRGVGAARLFHGHSEGSGMDLSPGDLAEVKAAAEDDVVYCPDSGVILVRSPEWS</sequence>
<reference evidence="4 5" key="1">
    <citation type="submission" date="2016-10" db="EMBL/GenBank/DDBJ databases">
        <authorList>
            <person name="de Groot N.N."/>
        </authorList>
    </citation>
    <scope>NUCLEOTIDE SEQUENCE [LARGE SCALE GENOMIC DNA]</scope>
    <source>
        <strain evidence="4 5">DSM 10495</strain>
    </source>
</reference>
<protein>
    <submittedName>
        <fullName evidence="4">Uncharacterized protein</fullName>
    </submittedName>
</protein>
<name>A0A1H4NU03_9MICC</name>
<dbReference type="InterPro" id="IPR056003">
    <property type="entry name" value="CT398_CC_hairpin"/>
</dbReference>
<dbReference type="EMBL" id="FNSN01000003">
    <property type="protein sequence ID" value="SEB98475.1"/>
    <property type="molecule type" value="Genomic_DNA"/>
</dbReference>
<dbReference type="Pfam" id="PF24481">
    <property type="entry name" value="CT398_CC"/>
    <property type="match status" value="1"/>
</dbReference>
<evidence type="ECO:0000256" key="1">
    <source>
        <dbReference type="SAM" id="Coils"/>
    </source>
</evidence>
<dbReference type="Proteomes" id="UP000182652">
    <property type="component" value="Unassembled WGS sequence"/>
</dbReference>
<feature type="domain" description="C4-type zinc ribbon" evidence="2">
    <location>
        <begin position="205"/>
        <end position="237"/>
    </location>
</feature>
<feature type="coiled-coil region" evidence="1">
    <location>
        <begin position="45"/>
        <end position="72"/>
    </location>
</feature>
<dbReference type="PANTHER" id="PTHR39082:SF1">
    <property type="entry name" value="SCAVENGER RECEPTOR CLASS A MEMBER 3"/>
    <property type="match status" value="1"/>
</dbReference>
<dbReference type="PANTHER" id="PTHR39082">
    <property type="entry name" value="PHOSPHOLIPASE C-BETA-2-RELATED"/>
    <property type="match status" value="1"/>
</dbReference>
<proteinExistence type="predicted"/>
<evidence type="ECO:0000259" key="3">
    <source>
        <dbReference type="Pfam" id="PF24481"/>
    </source>
</evidence>